<evidence type="ECO:0000313" key="2">
    <source>
        <dbReference type="Proteomes" id="UP000182690"/>
    </source>
</evidence>
<name>A0A1H0Y8I1_9MICO</name>
<reference evidence="1 2" key="1">
    <citation type="submission" date="2016-10" db="EMBL/GenBank/DDBJ databases">
        <authorList>
            <person name="de Groot N.N."/>
        </authorList>
    </citation>
    <scope>NUCLEOTIDE SEQUENCE [LARGE SCALE GENOMIC DNA]</scope>
    <source>
        <strain evidence="1 2">DSM 22788</strain>
    </source>
</reference>
<sequence length="223" mass="25358">MMLTQSDTAQTRAQDNAARLWAASHLADLPTVTRFVEQRVRRALDSQGRWVRQAFAVTVRLEEPRRFMIHLYTEATLRDLQTAQRVVECAKVDGVGDQVRGGDLWARTEYGWRWMGGTVEAGTERHDDEVRECRDAACVDQWHSWSGDEQNEPCALEIRRPADWCTVHAFRFHGRPWEASCSAITDPTEGPQGLQEIRALAEAYEQMQAECDRLNNQTIGAAA</sequence>
<dbReference type="Proteomes" id="UP000182690">
    <property type="component" value="Unassembled WGS sequence"/>
</dbReference>
<gene>
    <name evidence="1" type="ORF">SAMN04488565_0629</name>
</gene>
<accession>A0A1H0Y8I1</accession>
<evidence type="ECO:0000313" key="1">
    <source>
        <dbReference type="EMBL" id="SDQ11475.1"/>
    </source>
</evidence>
<protein>
    <submittedName>
        <fullName evidence="1">Uncharacterized protein</fullName>
    </submittedName>
</protein>
<dbReference type="AlphaFoldDB" id="A0A1H0Y8I1"/>
<dbReference type="EMBL" id="FNKB01000001">
    <property type="protein sequence ID" value="SDQ11475.1"/>
    <property type="molecule type" value="Genomic_DNA"/>
</dbReference>
<proteinExistence type="predicted"/>
<organism evidence="1 2">
    <name type="scientific">Leucobacter chromiiresistens</name>
    <dbReference type="NCBI Taxonomy" id="1079994"/>
    <lineage>
        <taxon>Bacteria</taxon>
        <taxon>Bacillati</taxon>
        <taxon>Actinomycetota</taxon>
        <taxon>Actinomycetes</taxon>
        <taxon>Micrococcales</taxon>
        <taxon>Microbacteriaceae</taxon>
        <taxon>Leucobacter</taxon>
    </lineage>
</organism>
<dbReference type="STRING" id="1079994.SAMN04488565_0629"/>